<dbReference type="EMBL" id="JANHOG010000651">
    <property type="protein sequence ID" value="KAJ3552518.1"/>
    <property type="molecule type" value="Genomic_DNA"/>
</dbReference>
<keyword evidence="2" id="KW-1185">Reference proteome</keyword>
<gene>
    <name evidence="1" type="ORF">NM688_g4111</name>
</gene>
<evidence type="ECO:0000313" key="2">
    <source>
        <dbReference type="Proteomes" id="UP001148662"/>
    </source>
</evidence>
<protein>
    <submittedName>
        <fullName evidence="1">Uncharacterized protein</fullName>
    </submittedName>
</protein>
<accession>A0ACC1T3X9</accession>
<evidence type="ECO:0000313" key="1">
    <source>
        <dbReference type="EMBL" id="KAJ3552518.1"/>
    </source>
</evidence>
<dbReference type="Proteomes" id="UP001148662">
    <property type="component" value="Unassembled WGS sequence"/>
</dbReference>
<organism evidence="1 2">
    <name type="scientific">Phlebia brevispora</name>
    <dbReference type="NCBI Taxonomy" id="194682"/>
    <lineage>
        <taxon>Eukaryota</taxon>
        <taxon>Fungi</taxon>
        <taxon>Dikarya</taxon>
        <taxon>Basidiomycota</taxon>
        <taxon>Agaricomycotina</taxon>
        <taxon>Agaricomycetes</taxon>
        <taxon>Polyporales</taxon>
        <taxon>Meruliaceae</taxon>
        <taxon>Phlebia</taxon>
    </lineage>
</organism>
<proteinExistence type="predicted"/>
<comment type="caution">
    <text evidence="1">The sequence shown here is derived from an EMBL/GenBank/DDBJ whole genome shotgun (WGS) entry which is preliminary data.</text>
</comment>
<sequence length="306" mass="34207">MDRCPAEVWTHIFGLACTDGGVTGCSLSEVSRYFREAVLPVQLDSVALTGGHKMARFASLLHQRESTHRHVRHLYLSRGNSPSRQNNTHVYRILTTVAPDLLTLTSTLSQRRISKESVLCIPFPLLLELSVHGHFTNPDESDEAKMQERLPSLRYLHVLSSCNNATVYTSRAPMLTHLRLSEMFGVDVSLAESLQGCLSGTTSHNQPSPFSPTIQKIILQHSGPIARLKAGVGIAGNAFHLDSSLRTLLDADKDSKFTLLKDDRALEYRRNSRKDWEDRITGGLGCWSEDGKDDQFTRARMKYIGF</sequence>
<reference evidence="1" key="1">
    <citation type="submission" date="2022-07" db="EMBL/GenBank/DDBJ databases">
        <title>Genome Sequence of Phlebia brevispora.</title>
        <authorList>
            <person name="Buettner E."/>
        </authorList>
    </citation>
    <scope>NUCLEOTIDE SEQUENCE</scope>
    <source>
        <strain evidence="1">MPL23</strain>
    </source>
</reference>
<name>A0ACC1T3X9_9APHY</name>